<dbReference type="PROSITE" id="PS50041">
    <property type="entry name" value="C_TYPE_LECTIN_2"/>
    <property type="match status" value="1"/>
</dbReference>
<dbReference type="EMBL" id="UYRU01046178">
    <property type="protein sequence ID" value="VDN08988.1"/>
    <property type="molecule type" value="Genomic_DNA"/>
</dbReference>
<dbReference type="SUPFAM" id="SSF56436">
    <property type="entry name" value="C-type lectin-like"/>
    <property type="match status" value="1"/>
</dbReference>
<dbReference type="Gene3D" id="3.10.100.10">
    <property type="entry name" value="Mannose-Binding Protein A, subunit A"/>
    <property type="match status" value="1"/>
</dbReference>
<dbReference type="InterPro" id="IPR016187">
    <property type="entry name" value="CTDL_fold"/>
</dbReference>
<dbReference type="InterPro" id="IPR001304">
    <property type="entry name" value="C-type_lectin-like"/>
</dbReference>
<keyword evidence="3" id="KW-1185">Reference proteome</keyword>
<reference evidence="2 3" key="1">
    <citation type="submission" date="2018-11" db="EMBL/GenBank/DDBJ databases">
        <authorList>
            <consortium name="Pathogen Informatics"/>
        </authorList>
    </citation>
    <scope>NUCLEOTIDE SEQUENCE [LARGE SCALE GENOMIC DNA]</scope>
</reference>
<protein>
    <recommendedName>
        <fullName evidence="1">C-type lectin domain-containing protein</fullName>
    </recommendedName>
</protein>
<evidence type="ECO:0000313" key="2">
    <source>
        <dbReference type="EMBL" id="VDN08988.1"/>
    </source>
</evidence>
<proteinExistence type="predicted"/>
<feature type="domain" description="C-type lectin" evidence="1">
    <location>
        <begin position="9"/>
        <end position="128"/>
    </location>
</feature>
<sequence length="233" mass="25946">VLSGPKKFNWSGGQAACASALASVSQIYVGLPEVHNDSETNALIDFLVRVAVKEKIWLGAKREGPTKQFVWNHTSDVAVLDFVPWSGGLGLGDCIIFFYENQRSKSEWKNVPRLNNVGCDENYAVVCSHRGNAPVIDSTLTRGTYRCTGTRDPAHPKDPAYFRTQFVYSGIPLQFCEGRKLRSTAPGGALQYDNFVDERSSIVNGTHSTRCDLELILEPRQQLHSDWQLRQIA</sequence>
<gene>
    <name evidence="2" type="ORF">DILT_LOCUS4819</name>
</gene>
<organism evidence="2 3">
    <name type="scientific">Dibothriocephalus latus</name>
    <name type="common">Fish tapeworm</name>
    <name type="synonym">Diphyllobothrium latum</name>
    <dbReference type="NCBI Taxonomy" id="60516"/>
    <lineage>
        <taxon>Eukaryota</taxon>
        <taxon>Metazoa</taxon>
        <taxon>Spiralia</taxon>
        <taxon>Lophotrochozoa</taxon>
        <taxon>Platyhelminthes</taxon>
        <taxon>Cestoda</taxon>
        <taxon>Eucestoda</taxon>
        <taxon>Diphyllobothriidea</taxon>
        <taxon>Diphyllobothriidae</taxon>
        <taxon>Dibothriocephalus</taxon>
    </lineage>
</organism>
<dbReference type="Pfam" id="PF00059">
    <property type="entry name" value="Lectin_C"/>
    <property type="match status" value="1"/>
</dbReference>
<dbReference type="CDD" id="cd00037">
    <property type="entry name" value="CLECT"/>
    <property type="match status" value="1"/>
</dbReference>
<accession>A0A3P7LG97</accession>
<dbReference type="OrthoDB" id="6237547at2759"/>
<evidence type="ECO:0000259" key="1">
    <source>
        <dbReference type="PROSITE" id="PS50041"/>
    </source>
</evidence>
<dbReference type="InterPro" id="IPR016186">
    <property type="entry name" value="C-type_lectin-like/link_sf"/>
</dbReference>
<feature type="non-terminal residue" evidence="2">
    <location>
        <position position="1"/>
    </location>
</feature>
<dbReference type="AlphaFoldDB" id="A0A3P7LG97"/>
<evidence type="ECO:0000313" key="3">
    <source>
        <dbReference type="Proteomes" id="UP000281553"/>
    </source>
</evidence>
<name>A0A3P7LG97_DIBLA</name>
<dbReference type="Proteomes" id="UP000281553">
    <property type="component" value="Unassembled WGS sequence"/>
</dbReference>